<evidence type="ECO:0000256" key="5">
    <source>
        <dbReference type="ARBA" id="ARBA00023002"/>
    </source>
</evidence>
<dbReference type="GO" id="GO:0050113">
    <property type="term" value="F:inositol oxygenase activity"/>
    <property type="evidence" value="ECO:0007669"/>
    <property type="project" value="InterPro"/>
</dbReference>
<dbReference type="Proteomes" id="UP000264217">
    <property type="component" value="Unassembled WGS sequence"/>
</dbReference>
<evidence type="ECO:0000256" key="4">
    <source>
        <dbReference type="ARBA" id="ARBA00022723"/>
    </source>
</evidence>
<comment type="subcellular location">
    <subcellularLocation>
        <location evidence="2">Cytoplasm</location>
    </subcellularLocation>
</comment>
<keyword evidence="6" id="KW-0408">Iron</keyword>
<dbReference type="EMBL" id="QWDC01000001">
    <property type="protein sequence ID" value="RFZ94782.1"/>
    <property type="molecule type" value="Genomic_DNA"/>
</dbReference>
<keyword evidence="8" id="KW-1185">Reference proteome</keyword>
<dbReference type="PANTHER" id="PTHR12588">
    <property type="entry name" value="MYOINOSITOL OXYGENASE"/>
    <property type="match status" value="1"/>
</dbReference>
<dbReference type="AlphaFoldDB" id="A0A372NXM1"/>
<gene>
    <name evidence="7" type="ORF">D0C36_04395</name>
</gene>
<dbReference type="InterPro" id="IPR007828">
    <property type="entry name" value="Inositol_oxygenase"/>
</dbReference>
<evidence type="ECO:0000313" key="7">
    <source>
        <dbReference type="EMBL" id="RFZ94782.1"/>
    </source>
</evidence>
<dbReference type="GO" id="GO:0019310">
    <property type="term" value="P:inositol catabolic process"/>
    <property type="evidence" value="ECO:0007669"/>
    <property type="project" value="InterPro"/>
</dbReference>
<organism evidence="7 8">
    <name type="scientific">Mucilaginibacter conchicola</name>
    <dbReference type="NCBI Taxonomy" id="2303333"/>
    <lineage>
        <taxon>Bacteria</taxon>
        <taxon>Pseudomonadati</taxon>
        <taxon>Bacteroidota</taxon>
        <taxon>Sphingobacteriia</taxon>
        <taxon>Sphingobacteriales</taxon>
        <taxon>Sphingobacteriaceae</taxon>
        <taxon>Mucilaginibacter</taxon>
    </lineage>
</organism>
<evidence type="ECO:0000256" key="1">
    <source>
        <dbReference type="ARBA" id="ARBA00001962"/>
    </source>
</evidence>
<reference evidence="7 8" key="1">
    <citation type="submission" date="2018-08" db="EMBL/GenBank/DDBJ databases">
        <title>Mucilaginibacter sp. MYSH2.</title>
        <authorList>
            <person name="Seo T."/>
        </authorList>
    </citation>
    <scope>NUCLEOTIDE SEQUENCE [LARGE SCALE GENOMIC DNA]</scope>
    <source>
        <strain evidence="7 8">MYSH2</strain>
    </source>
</reference>
<dbReference type="RefSeq" id="WP_117390340.1">
    <property type="nucleotide sequence ID" value="NZ_QWDC01000001.1"/>
</dbReference>
<dbReference type="OrthoDB" id="1410477at2"/>
<name>A0A372NXM1_9SPHI</name>
<proteinExistence type="predicted"/>
<comment type="cofactor">
    <cofactor evidence="1">
        <name>Fe cation</name>
        <dbReference type="ChEBI" id="CHEBI:24875"/>
    </cofactor>
</comment>
<evidence type="ECO:0000313" key="8">
    <source>
        <dbReference type="Proteomes" id="UP000264217"/>
    </source>
</evidence>
<evidence type="ECO:0000256" key="6">
    <source>
        <dbReference type="ARBA" id="ARBA00023004"/>
    </source>
</evidence>
<evidence type="ECO:0000256" key="2">
    <source>
        <dbReference type="ARBA" id="ARBA00004496"/>
    </source>
</evidence>
<sequence>MNATKSTLAGDNISPLADLDEWEDDILRRYPDPASINEDKKEEDFRNYQETEKDGVREFYRLNHHYQTYDFVLQHKAKYLAFDKKEMPIWDAFDFLNQLVDDSDPDTDLDQMQHLLQTSEAIRNDGHPDWMVLVGLIHDMGKVLCLFGEPQWAVVGDTFPVGCAFSDKIVYSEFFKDNPDYNDPRYNTELGVYTRNCGLNNVHMSWGHDEYVYHMMKDYIPEQGLYMLRYHSFYAQHREQAYNHLMSEHDHKMFEWVKLFNPYDLYSKNPNQKSWEELKPYYQALVAKYLPPTLRF</sequence>
<comment type="caution">
    <text evidence="7">The sequence shown here is derived from an EMBL/GenBank/DDBJ whole genome shotgun (WGS) entry which is preliminary data.</text>
</comment>
<evidence type="ECO:0000256" key="3">
    <source>
        <dbReference type="ARBA" id="ARBA00022490"/>
    </source>
</evidence>
<dbReference type="GO" id="GO:0005737">
    <property type="term" value="C:cytoplasm"/>
    <property type="evidence" value="ECO:0007669"/>
    <property type="project" value="UniProtKB-SubCell"/>
</dbReference>
<dbReference type="Gene3D" id="1.10.3210.10">
    <property type="entry name" value="Hypothetical protein af1432"/>
    <property type="match status" value="1"/>
</dbReference>
<keyword evidence="3" id="KW-0963">Cytoplasm</keyword>
<dbReference type="PANTHER" id="PTHR12588:SF0">
    <property type="entry name" value="INOSITOL OXYGENASE"/>
    <property type="match status" value="1"/>
</dbReference>
<dbReference type="GO" id="GO:0005506">
    <property type="term" value="F:iron ion binding"/>
    <property type="evidence" value="ECO:0007669"/>
    <property type="project" value="InterPro"/>
</dbReference>
<keyword evidence="5" id="KW-0560">Oxidoreductase</keyword>
<accession>A0A372NXM1</accession>
<keyword evidence="4" id="KW-0479">Metal-binding</keyword>
<dbReference type="SUPFAM" id="SSF109604">
    <property type="entry name" value="HD-domain/PDEase-like"/>
    <property type="match status" value="1"/>
</dbReference>
<dbReference type="Pfam" id="PF05153">
    <property type="entry name" value="MIOX"/>
    <property type="match status" value="1"/>
</dbReference>
<protein>
    <submittedName>
        <fullName evidence="7">Inositol oxygenase</fullName>
    </submittedName>
</protein>